<feature type="compositionally biased region" description="Polar residues" evidence="1">
    <location>
        <begin position="276"/>
        <end position="286"/>
    </location>
</feature>
<name>J4G9J1_9APHY</name>
<dbReference type="EMBL" id="HE797111">
    <property type="protein sequence ID" value="CCM03353.1"/>
    <property type="molecule type" value="Genomic_DNA"/>
</dbReference>
<dbReference type="RefSeq" id="XP_012182636.1">
    <property type="nucleotide sequence ID" value="XM_012327246.1"/>
</dbReference>
<evidence type="ECO:0000313" key="2">
    <source>
        <dbReference type="EMBL" id="CCM03353.1"/>
    </source>
</evidence>
<gene>
    <name evidence="2" type="ORF">FIBRA_05482</name>
</gene>
<evidence type="ECO:0000313" key="3">
    <source>
        <dbReference type="Proteomes" id="UP000006352"/>
    </source>
</evidence>
<feature type="compositionally biased region" description="Basic and acidic residues" evidence="1">
    <location>
        <begin position="1035"/>
        <end position="1048"/>
    </location>
</feature>
<dbReference type="STRING" id="599839.J4G9J1"/>
<feature type="compositionally biased region" description="Polar residues" evidence="1">
    <location>
        <begin position="837"/>
        <end position="852"/>
    </location>
</feature>
<dbReference type="Gene3D" id="1.10.20.10">
    <property type="entry name" value="Histone, subunit A"/>
    <property type="match status" value="1"/>
</dbReference>
<feature type="region of interest" description="Disordered" evidence="1">
    <location>
        <begin position="357"/>
        <end position="580"/>
    </location>
</feature>
<dbReference type="InParanoid" id="J4G9J1"/>
<reference evidence="2 3" key="1">
    <citation type="journal article" date="2012" name="Appl. Environ. Microbiol.">
        <title>Short-read sequencing for genomic analysis of the brown rot fungus Fibroporia radiculosa.</title>
        <authorList>
            <person name="Tang J.D."/>
            <person name="Perkins A.D."/>
            <person name="Sonstegard T.S."/>
            <person name="Schroeder S.G."/>
            <person name="Burgess S.C."/>
            <person name="Diehl S.V."/>
        </authorList>
    </citation>
    <scope>NUCLEOTIDE SEQUENCE [LARGE SCALE GENOMIC DNA]</scope>
    <source>
        <strain evidence="2 3">TFFH 294</strain>
    </source>
</reference>
<feature type="compositionally biased region" description="Polar residues" evidence="1">
    <location>
        <begin position="733"/>
        <end position="749"/>
    </location>
</feature>
<feature type="region of interest" description="Disordered" evidence="1">
    <location>
        <begin position="609"/>
        <end position="799"/>
    </location>
</feature>
<feature type="compositionally biased region" description="Low complexity" evidence="1">
    <location>
        <begin position="678"/>
        <end position="687"/>
    </location>
</feature>
<proteinExistence type="predicted"/>
<feature type="compositionally biased region" description="Low complexity" evidence="1">
    <location>
        <begin position="454"/>
        <end position="475"/>
    </location>
</feature>
<feature type="region of interest" description="Disordered" evidence="1">
    <location>
        <begin position="238"/>
        <end position="326"/>
    </location>
</feature>
<feature type="compositionally biased region" description="Polar residues" evidence="1">
    <location>
        <begin position="485"/>
        <end position="495"/>
    </location>
</feature>
<protein>
    <submittedName>
        <fullName evidence="2">Uncharacterized protein</fullName>
    </submittedName>
</protein>
<organism evidence="2 3">
    <name type="scientific">Fibroporia radiculosa</name>
    <dbReference type="NCBI Taxonomy" id="599839"/>
    <lineage>
        <taxon>Eukaryota</taxon>
        <taxon>Fungi</taxon>
        <taxon>Dikarya</taxon>
        <taxon>Basidiomycota</taxon>
        <taxon>Agaricomycotina</taxon>
        <taxon>Agaricomycetes</taxon>
        <taxon>Polyporales</taxon>
        <taxon>Fibroporiaceae</taxon>
        <taxon>Fibroporia</taxon>
    </lineage>
</organism>
<feature type="compositionally biased region" description="Polar residues" evidence="1">
    <location>
        <begin position="779"/>
        <end position="798"/>
    </location>
</feature>
<dbReference type="GO" id="GO:0046982">
    <property type="term" value="F:protein heterodimerization activity"/>
    <property type="evidence" value="ECO:0007669"/>
    <property type="project" value="InterPro"/>
</dbReference>
<keyword evidence="3" id="KW-1185">Reference proteome</keyword>
<dbReference type="Proteomes" id="UP000006352">
    <property type="component" value="Unassembled WGS sequence"/>
</dbReference>
<dbReference type="GeneID" id="24098264"/>
<evidence type="ECO:0000256" key="1">
    <source>
        <dbReference type="SAM" id="MobiDB-lite"/>
    </source>
</evidence>
<dbReference type="OrthoDB" id="5382203at2759"/>
<dbReference type="AlphaFoldDB" id="J4G9J1"/>
<dbReference type="InterPro" id="IPR009072">
    <property type="entry name" value="Histone-fold"/>
</dbReference>
<feature type="compositionally biased region" description="Polar residues" evidence="1">
    <location>
        <begin position="562"/>
        <end position="579"/>
    </location>
</feature>
<feature type="compositionally biased region" description="Acidic residues" evidence="1">
    <location>
        <begin position="530"/>
        <end position="549"/>
    </location>
</feature>
<feature type="compositionally biased region" description="Low complexity" evidence="1">
    <location>
        <begin position="713"/>
        <end position="730"/>
    </location>
</feature>
<feature type="region of interest" description="Disordered" evidence="1">
    <location>
        <begin position="837"/>
        <end position="924"/>
    </location>
</feature>
<sequence>MTASVENGVNAGPVYISARSADVILSDVRPIKLAYEALQAVNVLLDELLYSIISAARSVATDRLKTALLKLVPTSLGKEALLEAEVEMKAYWERTVPLTPTSVATGSASGSEAAREDEFDLQWNFELLRLKCEAYSTMNDSDEDADGEARLRDRMREHGSSSAPRASEVAPAALYLTAILESICEHILSNVSSVAARDSSRTIATVQDIYIALCEDDAIYGTFKSMKVYNQIEVLSKAQRPRRSKSISQASERVSSPTPTERTSMRESASVRVRMSTDSLRSSSTVAPPERRSSSGPGRGVKRLVSHSRSSSEKEPAEIPGAGLSADLGRARASADFEEDDDLLHEFDELMRSGATMKVSLTPDRLKSMEVFNKERIQRANRRGETRDGPQFSEKASDENTPTPSERPRAPSGVTRPPLRHVDSINEDEEEPGRAAQSLSPTPLQAPPRTRQTSKSFSARSAPSSSLRLRSISISDMPHPRHEQTQTLPPTSNAGVTRGPHPSPHRQNSLGMPGMLARARKIGRNRESMDLDEIMAGSDEESSVLETDEFGARSTLKVPRSTPASPGQQKQKPHISQTARDLIAFLDEGPPGEVMNSRMATANTSVISFESSRTRSGKLSRMMSKLTIGSSTEKMNGRGGDDPPKTPKTPRSLSRKPSLSNFPPPPSFRAPSLVSKKSYPNVVVSPPRVSPSPSLPSQIAAPLYSPPPSSVATTQMTSPSPTSSTQPLLPRSVSATPSQASTDDSSVHVSSPRRGSMRKAVPVWDERGEHRPPVPPLTFASSTDPEASVQSHNGSIRVQPNGVCSRVESTLAREESTGEKALGRNGSLVIQTTPVRSSNGYALNGHGKTSGSGVDEEEPALTLMPLAPRRSPVPRKPPPSPIEAEHTTTTAPPSPLPSPASPGSASTAPRTKTRSKTSGRSGIPSHAVADLRRLLGAATTADECRLLVDMFFTRQGYPLGAGASVGAGAVDVSDFPVPPPLDSAKATSLGELGELERSLVELFLGDGAPDVYVGEDVRFGIAPLARASPAVEDATPGKDHLAYEDTDRWSPSSSAPL</sequence>
<accession>J4G9J1</accession>
<dbReference type="HOGENOM" id="CLU_010592_0_0_1"/>
<feature type="region of interest" description="Disordered" evidence="1">
    <location>
        <begin position="1029"/>
        <end position="1057"/>
    </location>
</feature>
<feature type="compositionally biased region" description="Polar residues" evidence="1">
    <location>
        <begin position="246"/>
        <end position="262"/>
    </location>
</feature>
<feature type="compositionally biased region" description="Basic and acidic residues" evidence="1">
    <location>
        <begin position="635"/>
        <end position="645"/>
    </location>
</feature>
<feature type="compositionally biased region" description="Basic and acidic residues" evidence="1">
    <location>
        <begin position="364"/>
        <end position="388"/>
    </location>
</feature>